<comment type="caution">
    <text evidence="1">The sequence shown here is derived from an EMBL/GenBank/DDBJ whole genome shotgun (WGS) entry which is preliminary data.</text>
</comment>
<name>A0A1W0E6D0_9MICR</name>
<reference evidence="1 2" key="1">
    <citation type="journal article" date="2017" name="Environ. Microbiol.">
        <title>Decay of the glycolytic pathway and adaptation to intranuclear parasitism within Enterocytozoonidae microsporidia.</title>
        <authorList>
            <person name="Wiredu Boakye D."/>
            <person name="Jaroenlak P."/>
            <person name="Prachumwat A."/>
            <person name="Williams T.A."/>
            <person name="Bateman K.S."/>
            <person name="Itsathitphaisarn O."/>
            <person name="Sritunyalucksana K."/>
            <person name="Paszkiewicz K.H."/>
            <person name="Moore K.A."/>
            <person name="Stentiford G.D."/>
            <person name="Williams B.A."/>
        </authorList>
    </citation>
    <scope>NUCLEOTIDE SEQUENCE [LARGE SCALE GENOMIC DNA]</scope>
    <source>
        <strain evidence="1 2">TH1</strain>
    </source>
</reference>
<dbReference type="VEuPathDB" id="MicrosporidiaDB:EHP00_1278"/>
<sequence length="147" mass="17926">MFLRLFIFKIIKCSLTYKEENFDNEIILQNEYIEEHKYFIKFKEILSDKCIKKLISDFYFTFLSELSENNFVKNHGKELNSIFITYHLPSIYICSFRHYSLHSNLKKLLNYELKNYFSLFCKKSLKTGDFHLNEKFIHLKKDAKFEN</sequence>
<dbReference type="EMBL" id="MNPJ01000017">
    <property type="protein sequence ID" value="OQS54778.1"/>
    <property type="molecule type" value="Genomic_DNA"/>
</dbReference>
<keyword evidence="2" id="KW-1185">Reference proteome</keyword>
<protein>
    <submittedName>
        <fullName evidence="1">Uncharacterized protein</fullName>
    </submittedName>
</protein>
<gene>
    <name evidence="1" type="ORF">EHP00_1278</name>
</gene>
<proteinExistence type="predicted"/>
<organism evidence="1 2">
    <name type="scientific">Ecytonucleospora hepatopenaei</name>
    <dbReference type="NCBI Taxonomy" id="646526"/>
    <lineage>
        <taxon>Eukaryota</taxon>
        <taxon>Fungi</taxon>
        <taxon>Fungi incertae sedis</taxon>
        <taxon>Microsporidia</taxon>
        <taxon>Enterocytozoonidae</taxon>
        <taxon>Ecytonucleospora</taxon>
    </lineage>
</organism>
<evidence type="ECO:0000313" key="2">
    <source>
        <dbReference type="Proteomes" id="UP000192758"/>
    </source>
</evidence>
<evidence type="ECO:0000313" key="1">
    <source>
        <dbReference type="EMBL" id="OQS54778.1"/>
    </source>
</evidence>
<dbReference type="AlphaFoldDB" id="A0A1W0E6D0"/>
<accession>A0A1W0E6D0</accession>
<dbReference type="Proteomes" id="UP000192758">
    <property type="component" value="Unassembled WGS sequence"/>
</dbReference>